<protein>
    <submittedName>
        <fullName evidence="2">Uncharacterized protein</fullName>
    </submittedName>
</protein>
<accession>A0A377HNQ6</accession>
<evidence type="ECO:0000256" key="1">
    <source>
        <dbReference type="SAM" id="MobiDB-lite"/>
    </source>
</evidence>
<sequence length="173" mass="19537">MALCDEFPELYFPDDEGRFIWEKKGWAGYEPEEIEEKPQDNGLLIFKSLNEAKQYAMTHPGAAFVRNPNGEGFVLKGSVPPEKQERWQKREAAKRDANMQSGKPRNAGLPWRDSDLAILIARHTQKVSVDEIANELERTQIAISAKLFNLGLILESEHQATMARFGHSIGVVS</sequence>
<organism evidence="2 3">
    <name type="scientific">Grimontia hollisae</name>
    <name type="common">Vibrio hollisae</name>
    <dbReference type="NCBI Taxonomy" id="673"/>
    <lineage>
        <taxon>Bacteria</taxon>
        <taxon>Pseudomonadati</taxon>
        <taxon>Pseudomonadota</taxon>
        <taxon>Gammaproteobacteria</taxon>
        <taxon>Vibrionales</taxon>
        <taxon>Vibrionaceae</taxon>
        <taxon>Grimontia</taxon>
    </lineage>
</organism>
<dbReference type="Proteomes" id="UP000254512">
    <property type="component" value="Unassembled WGS sequence"/>
</dbReference>
<evidence type="ECO:0000313" key="2">
    <source>
        <dbReference type="EMBL" id="STO57355.1"/>
    </source>
</evidence>
<dbReference type="RefSeq" id="WP_115659711.1">
    <property type="nucleotide sequence ID" value="NZ_UGHD01000002.1"/>
</dbReference>
<feature type="compositionally biased region" description="Basic and acidic residues" evidence="1">
    <location>
        <begin position="82"/>
        <end position="97"/>
    </location>
</feature>
<proteinExistence type="predicted"/>
<name>A0A377HNQ6_GRIHO</name>
<dbReference type="EMBL" id="UGHD01000002">
    <property type="protein sequence ID" value="STO57355.1"/>
    <property type="molecule type" value="Genomic_DNA"/>
</dbReference>
<gene>
    <name evidence="2" type="ORF">NCTC11645_01741</name>
</gene>
<reference evidence="2 3" key="1">
    <citation type="submission" date="2018-06" db="EMBL/GenBank/DDBJ databases">
        <authorList>
            <consortium name="Pathogen Informatics"/>
            <person name="Doyle S."/>
        </authorList>
    </citation>
    <scope>NUCLEOTIDE SEQUENCE [LARGE SCALE GENOMIC DNA]</scope>
    <source>
        <strain evidence="2 3">NCTC11645</strain>
    </source>
</reference>
<evidence type="ECO:0000313" key="3">
    <source>
        <dbReference type="Proteomes" id="UP000254512"/>
    </source>
</evidence>
<dbReference type="AlphaFoldDB" id="A0A377HNQ6"/>
<feature type="region of interest" description="Disordered" evidence="1">
    <location>
        <begin position="76"/>
        <end position="106"/>
    </location>
</feature>